<feature type="region of interest" description="Disordered" evidence="1">
    <location>
        <begin position="167"/>
        <end position="227"/>
    </location>
</feature>
<feature type="compositionally biased region" description="Polar residues" evidence="1">
    <location>
        <begin position="261"/>
        <end position="270"/>
    </location>
</feature>
<comment type="caution">
    <text evidence="2">The sequence shown here is derived from an EMBL/GenBank/DDBJ whole genome shotgun (WGS) entry which is preliminary data.</text>
</comment>
<evidence type="ECO:0000313" key="3">
    <source>
        <dbReference type="Proteomes" id="UP000474967"/>
    </source>
</evidence>
<organism evidence="2 3">
    <name type="scientific">Leifsonia tongyongensis</name>
    <dbReference type="NCBI Taxonomy" id="1268043"/>
    <lineage>
        <taxon>Bacteria</taxon>
        <taxon>Bacillati</taxon>
        <taxon>Actinomycetota</taxon>
        <taxon>Actinomycetes</taxon>
        <taxon>Micrococcales</taxon>
        <taxon>Microbacteriaceae</taxon>
        <taxon>Leifsonia</taxon>
    </lineage>
</organism>
<feature type="region of interest" description="Disordered" evidence="1">
    <location>
        <begin position="241"/>
        <end position="277"/>
    </location>
</feature>
<feature type="compositionally biased region" description="Low complexity" evidence="1">
    <location>
        <begin position="189"/>
        <end position="208"/>
    </location>
</feature>
<dbReference type="Proteomes" id="UP000474967">
    <property type="component" value="Unassembled WGS sequence"/>
</dbReference>
<proteinExistence type="predicted"/>
<feature type="compositionally biased region" description="Basic and acidic residues" evidence="1">
    <location>
        <begin position="244"/>
        <end position="259"/>
    </location>
</feature>
<name>A0A6L9XV62_9MICO</name>
<accession>A0A6L9XV62</accession>
<keyword evidence="3" id="KW-1185">Reference proteome</keyword>
<evidence type="ECO:0000313" key="2">
    <source>
        <dbReference type="EMBL" id="NEN05145.1"/>
    </source>
</evidence>
<evidence type="ECO:0000256" key="1">
    <source>
        <dbReference type="SAM" id="MobiDB-lite"/>
    </source>
</evidence>
<dbReference type="AlphaFoldDB" id="A0A6L9XV62"/>
<reference evidence="2 3" key="1">
    <citation type="journal article" date="2014" name="J. Microbiol.">
        <title>Diaminobutyricibacter tongyongensis gen. nov., sp. nov. and Homoserinibacter gongjuensis gen. nov., sp. nov. belong to the family Microbacteriaceae.</title>
        <authorList>
            <person name="Kim S.J."/>
            <person name="Ahn J.H."/>
            <person name="Weon H.Y."/>
            <person name="Hamada M."/>
            <person name="Suzuki K."/>
            <person name="Kwon S.W."/>
        </authorList>
    </citation>
    <scope>NUCLEOTIDE SEQUENCE [LARGE SCALE GENOMIC DNA]</scope>
    <source>
        <strain evidence="2 3">NBRC 108724</strain>
    </source>
</reference>
<protein>
    <submittedName>
        <fullName evidence="2">Uncharacterized protein</fullName>
    </submittedName>
</protein>
<gene>
    <name evidence="2" type="ORF">G3T36_04605</name>
</gene>
<dbReference type="RefSeq" id="WP_163288290.1">
    <property type="nucleotide sequence ID" value="NZ_JAAGWY010000001.1"/>
</dbReference>
<dbReference type="EMBL" id="JAAGWY010000001">
    <property type="protein sequence ID" value="NEN05145.1"/>
    <property type="molecule type" value="Genomic_DNA"/>
</dbReference>
<sequence>MGRLDDVARTLYALSAAEFTAERNAAAKDESDAESAKTIRGFRKPSAAASAVNTLVRSEPDVVAELLDVGAGLREAQETLDRDAVREFARRRQQVIASAEKRLTSIVPGLSPSTLREVEETLQAAMIDRAAAAAVQSGFLVRSLESSGLEPVDVSDAVALPVDVEDLPAPARLGSGGRPRSKSGGASGTSGTSGTSGASGAAASAPRETPAERRARERRHAAAVQRAERTLEELTVLAESLSAESERRAQLESERDRLSRQLASAESALTASREAERELRQRRKALERDARDARRDLAES</sequence>